<dbReference type="AlphaFoldDB" id="A0A8D9BS12"/>
<name>A0A8D9BS12_9HEMI</name>
<accession>A0A8D9BS12</accession>
<proteinExistence type="predicted"/>
<dbReference type="EMBL" id="HBUF01658438">
    <property type="protein sequence ID" value="CAG6788199.1"/>
    <property type="molecule type" value="Transcribed_RNA"/>
</dbReference>
<organism evidence="1">
    <name type="scientific">Cacopsylla melanoneura</name>
    <dbReference type="NCBI Taxonomy" id="428564"/>
    <lineage>
        <taxon>Eukaryota</taxon>
        <taxon>Metazoa</taxon>
        <taxon>Ecdysozoa</taxon>
        <taxon>Arthropoda</taxon>
        <taxon>Hexapoda</taxon>
        <taxon>Insecta</taxon>
        <taxon>Pterygota</taxon>
        <taxon>Neoptera</taxon>
        <taxon>Paraneoptera</taxon>
        <taxon>Hemiptera</taxon>
        <taxon>Sternorrhyncha</taxon>
        <taxon>Psylloidea</taxon>
        <taxon>Psyllidae</taxon>
        <taxon>Psyllinae</taxon>
        <taxon>Cacopsylla</taxon>
    </lineage>
</organism>
<evidence type="ECO:0000313" key="1">
    <source>
        <dbReference type="EMBL" id="CAG6788199.1"/>
    </source>
</evidence>
<reference evidence="1" key="1">
    <citation type="submission" date="2021-05" db="EMBL/GenBank/DDBJ databases">
        <authorList>
            <person name="Alioto T."/>
            <person name="Alioto T."/>
            <person name="Gomez Garrido J."/>
        </authorList>
    </citation>
    <scope>NUCLEOTIDE SEQUENCE</scope>
</reference>
<protein>
    <submittedName>
        <fullName evidence="1">Uncharacterized protein</fullName>
    </submittedName>
</protein>
<sequence>MRLHCSQTHDLFTLFGMEKMQRRVASPPLFIPTFCIKKTSAVSIFEIRTESSNLARIRILMQTKKIKKSPIFIHLPTGFAPRLLQIHIQRLGFFWHKKFRGPKGFIKKRKTYG</sequence>